<dbReference type="SUPFAM" id="SSF55326">
    <property type="entry name" value="PurM N-terminal domain-like"/>
    <property type="match status" value="1"/>
</dbReference>
<evidence type="ECO:0000313" key="5">
    <source>
        <dbReference type="Proteomes" id="UP001180087"/>
    </source>
</evidence>
<feature type="binding site" evidence="1">
    <location>
        <position position="212"/>
    </location>
    <ligand>
        <name>ATP</name>
        <dbReference type="ChEBI" id="CHEBI:30616"/>
    </ligand>
</feature>
<dbReference type="RefSeq" id="WP_348028932.1">
    <property type="nucleotide sequence ID" value="NZ_CP129113.1"/>
</dbReference>
<evidence type="ECO:0000313" key="4">
    <source>
        <dbReference type="EMBL" id="WLV25162.1"/>
    </source>
</evidence>
<dbReference type="EMBL" id="CP129113">
    <property type="protein sequence ID" value="WLV25162.1"/>
    <property type="molecule type" value="Genomic_DNA"/>
</dbReference>
<dbReference type="InterPro" id="IPR010918">
    <property type="entry name" value="PurM-like_C_dom"/>
</dbReference>
<name>A0ABY9KZS5_9BACI</name>
<feature type="binding site" evidence="1">
    <location>
        <position position="210"/>
    </location>
    <ligand>
        <name>Mg(2+)</name>
        <dbReference type="ChEBI" id="CHEBI:18420"/>
        <label>3</label>
    </ligand>
</feature>
<feature type="binding site" evidence="1">
    <location>
        <position position="72"/>
    </location>
    <ligand>
        <name>Mg(2+)</name>
        <dbReference type="ChEBI" id="CHEBI:18420"/>
        <label>3</label>
    </ligand>
</feature>
<sequence length="321" mass="35663">MDEFSFIASLRQPFYKQSSLIKGIGDDAAVLRNPSEDLVISVDTFAEGIHFTRQTMSLEDIGYKALAANISDLAAMGARPAFYLLSLAIPKEWEMEDVQRIIMGMREIGDTFNMDLIGGDTVSSGSLVLSVTVMGYVDQDRASYRSTAEEGDVVFVTGTLGDSAKGLQLLLQPEQELEHRTYFESRHQRPSPRAKFAYEVAKHTRVTLNDISDGIASEANEIAESSSIDLHIQYEQLPVHEALSEDDEKDKWILSGGEDFELIGTVARKDWPIVHKVASQTNVQVTEIGKVVPKSGEIGQAWLRKEGLMSRLNKSGYNHFK</sequence>
<feature type="binding site" evidence="1">
    <location>
        <position position="27"/>
    </location>
    <ligand>
        <name>Mg(2+)</name>
        <dbReference type="ChEBI" id="CHEBI:18420"/>
        <label>3</label>
    </ligand>
</feature>
<feature type="domain" description="PurM-like C-terminal" evidence="3">
    <location>
        <begin position="149"/>
        <end position="297"/>
    </location>
</feature>
<feature type="binding site" evidence="1">
    <location>
        <position position="145"/>
    </location>
    <ligand>
        <name>ATP</name>
        <dbReference type="ChEBI" id="CHEBI:30616"/>
    </ligand>
</feature>
<dbReference type="PIRSF" id="PIRSF005303">
    <property type="entry name" value="Thiam_monoph_kin"/>
    <property type="match status" value="1"/>
</dbReference>
<dbReference type="Proteomes" id="UP001180087">
    <property type="component" value="Chromosome"/>
</dbReference>
<keyword evidence="1 4" id="KW-0808">Transferase</keyword>
<dbReference type="Gene3D" id="3.30.1330.10">
    <property type="entry name" value="PurM-like, N-terminal domain"/>
    <property type="match status" value="1"/>
</dbReference>
<feature type="binding site" evidence="1">
    <location>
        <position position="72"/>
    </location>
    <ligand>
        <name>Mg(2+)</name>
        <dbReference type="ChEBI" id="CHEBI:18420"/>
        <label>2</label>
    </ligand>
</feature>
<feature type="binding site" evidence="1">
    <location>
        <position position="258"/>
    </location>
    <ligand>
        <name>substrate</name>
    </ligand>
</feature>
<comment type="pathway">
    <text evidence="1">Cofactor biosynthesis; thiamine diphosphate biosynthesis; thiamine diphosphate from thiamine phosphate: step 1/1.</text>
</comment>
<dbReference type="InterPro" id="IPR036921">
    <property type="entry name" value="PurM-like_N_sf"/>
</dbReference>
<feature type="binding site" evidence="1">
    <location>
        <position position="72"/>
    </location>
    <ligand>
        <name>Mg(2+)</name>
        <dbReference type="ChEBI" id="CHEBI:18420"/>
        <label>4</label>
    </ligand>
</feature>
<proteinExistence type="inferred from homology"/>
<keyword evidence="1" id="KW-0784">Thiamine biosynthesis</keyword>
<dbReference type="NCBIfam" id="TIGR01379">
    <property type="entry name" value="thiL"/>
    <property type="match status" value="1"/>
</dbReference>
<gene>
    <name evidence="1 4" type="primary">thiL</name>
    <name evidence="4" type="ORF">QR721_02735</name>
</gene>
<comment type="miscellaneous">
    <text evidence="1">Reaction mechanism of ThiL seems to utilize a direct, inline transfer of the gamma-phosphate of ATP to TMP rather than a phosphorylated enzyme intermediate.</text>
</comment>
<comment type="similarity">
    <text evidence="1">Belongs to the thiamine-monophosphate kinase family.</text>
</comment>
<accession>A0ABY9KZS5</accession>
<feature type="binding site" evidence="1">
    <location>
        <position position="41"/>
    </location>
    <ligand>
        <name>Mg(2+)</name>
        <dbReference type="ChEBI" id="CHEBI:18420"/>
        <label>4</label>
    </ligand>
</feature>
<feature type="binding site" evidence="1">
    <location>
        <position position="317"/>
    </location>
    <ligand>
        <name>substrate</name>
    </ligand>
</feature>
<comment type="caution">
    <text evidence="1">Lacks conserved residue(s) required for the propagation of feature annotation.</text>
</comment>
<feature type="domain" description="PurM-like N-terminal" evidence="2">
    <location>
        <begin position="25"/>
        <end position="137"/>
    </location>
</feature>
<dbReference type="InterPro" id="IPR016188">
    <property type="entry name" value="PurM-like_N"/>
</dbReference>
<feature type="binding site" evidence="1">
    <location>
        <position position="50"/>
    </location>
    <ligand>
        <name>substrate</name>
    </ligand>
</feature>
<dbReference type="InterPro" id="IPR036676">
    <property type="entry name" value="PurM-like_C_sf"/>
</dbReference>
<keyword evidence="1" id="KW-0547">Nucleotide-binding</keyword>
<dbReference type="Pfam" id="PF02769">
    <property type="entry name" value="AIRS_C"/>
    <property type="match status" value="1"/>
</dbReference>
<keyword evidence="5" id="KW-1185">Reference proteome</keyword>
<organism evidence="4 5">
    <name type="scientific">Aciduricibacillus chroicocephali</name>
    <dbReference type="NCBI Taxonomy" id="3054939"/>
    <lineage>
        <taxon>Bacteria</taxon>
        <taxon>Bacillati</taxon>
        <taxon>Bacillota</taxon>
        <taxon>Bacilli</taxon>
        <taxon>Bacillales</taxon>
        <taxon>Bacillaceae</taxon>
        <taxon>Aciduricibacillus</taxon>
    </lineage>
</organism>
<dbReference type="Gene3D" id="3.90.650.10">
    <property type="entry name" value="PurM-like C-terminal domain"/>
    <property type="match status" value="1"/>
</dbReference>
<dbReference type="GO" id="GO:0009030">
    <property type="term" value="F:thiamine-phosphate kinase activity"/>
    <property type="evidence" value="ECO:0007669"/>
    <property type="project" value="UniProtKB-EC"/>
</dbReference>
<evidence type="ECO:0000259" key="2">
    <source>
        <dbReference type="Pfam" id="PF00586"/>
    </source>
</evidence>
<feature type="binding site" evidence="1">
    <location>
        <position position="120"/>
    </location>
    <ligand>
        <name>Mg(2+)</name>
        <dbReference type="ChEBI" id="CHEBI:18420"/>
        <label>1</label>
    </ligand>
</feature>
<keyword evidence="1" id="KW-0460">Magnesium</keyword>
<feature type="binding site" evidence="1">
    <location>
        <position position="43"/>
    </location>
    <ligand>
        <name>Mg(2+)</name>
        <dbReference type="ChEBI" id="CHEBI:18420"/>
        <label>2</label>
    </ligand>
</feature>
<comment type="function">
    <text evidence="1">Catalyzes the ATP-dependent phosphorylation of thiamine-monophosphate (TMP) to form thiamine-pyrophosphate (TPP), the active form of vitamin B1.</text>
</comment>
<comment type="catalytic activity">
    <reaction evidence="1">
        <text>thiamine phosphate + ATP = thiamine diphosphate + ADP</text>
        <dbReference type="Rhea" id="RHEA:15913"/>
        <dbReference type="ChEBI" id="CHEBI:30616"/>
        <dbReference type="ChEBI" id="CHEBI:37575"/>
        <dbReference type="ChEBI" id="CHEBI:58937"/>
        <dbReference type="ChEBI" id="CHEBI:456216"/>
        <dbReference type="EC" id="2.7.4.16"/>
    </reaction>
</comment>
<dbReference type="InterPro" id="IPR006283">
    <property type="entry name" value="ThiL-like"/>
</dbReference>
<dbReference type="CDD" id="cd02194">
    <property type="entry name" value="ThiL"/>
    <property type="match status" value="1"/>
</dbReference>
<evidence type="ECO:0000259" key="3">
    <source>
        <dbReference type="Pfam" id="PF02769"/>
    </source>
</evidence>
<keyword evidence="1" id="KW-0067">ATP-binding</keyword>
<keyword evidence="1" id="KW-0479">Metal-binding</keyword>
<dbReference type="EC" id="2.7.4.16" evidence="1"/>
<feature type="binding site" evidence="1">
    <location>
        <position position="213"/>
    </location>
    <ligand>
        <name>Mg(2+)</name>
        <dbReference type="ChEBI" id="CHEBI:18420"/>
        <label>5</label>
    </ligand>
</feature>
<feature type="binding site" evidence="1">
    <location>
        <position position="27"/>
    </location>
    <ligand>
        <name>Mg(2+)</name>
        <dbReference type="ChEBI" id="CHEBI:18420"/>
        <label>4</label>
    </ligand>
</feature>
<dbReference type="Pfam" id="PF00586">
    <property type="entry name" value="AIRS"/>
    <property type="match status" value="1"/>
</dbReference>
<feature type="binding site" evidence="1">
    <location>
        <position position="43"/>
    </location>
    <ligand>
        <name>Mg(2+)</name>
        <dbReference type="ChEBI" id="CHEBI:18420"/>
        <label>1</label>
    </ligand>
</feature>
<protein>
    <recommendedName>
        <fullName evidence="1">Thiamine-monophosphate kinase</fullName>
        <shortName evidence="1">TMP kinase</shortName>
        <shortName evidence="1">Thiamine-phosphate kinase</shortName>
        <ecNumber evidence="1">2.7.4.16</ecNumber>
    </recommendedName>
</protein>
<reference evidence="4" key="1">
    <citation type="submission" date="2023-06" db="EMBL/GenBank/DDBJ databases">
        <title>A Treasure from Seagulls: Isolation and Description of Aciduricobacillus qingdaonensis gen. nov., sp. nov., a Rare Obligately Uric Acid-utilizing Member in the Family Bacillaceae.</title>
        <authorList>
            <person name="Liu W."/>
            <person name="Wang B."/>
        </authorList>
    </citation>
    <scope>NUCLEOTIDE SEQUENCE</scope>
    <source>
        <strain evidence="4">44XB</strain>
    </source>
</reference>
<dbReference type="HAMAP" id="MF_02128">
    <property type="entry name" value="TMP_kinase"/>
    <property type="match status" value="1"/>
</dbReference>
<dbReference type="PANTHER" id="PTHR30270:SF0">
    <property type="entry name" value="THIAMINE-MONOPHOSPHATE KINASE"/>
    <property type="match status" value="1"/>
</dbReference>
<keyword evidence="1 4" id="KW-0418">Kinase</keyword>
<dbReference type="SUPFAM" id="SSF56042">
    <property type="entry name" value="PurM C-terminal domain-like"/>
    <property type="match status" value="1"/>
</dbReference>
<feature type="binding site" evidence="1">
    <location>
        <begin position="119"/>
        <end position="120"/>
    </location>
    <ligand>
        <name>ATP</name>
        <dbReference type="ChEBI" id="CHEBI:30616"/>
    </ligand>
</feature>
<dbReference type="PANTHER" id="PTHR30270">
    <property type="entry name" value="THIAMINE-MONOPHOSPHATE KINASE"/>
    <property type="match status" value="1"/>
</dbReference>
<evidence type="ECO:0000256" key="1">
    <source>
        <dbReference type="HAMAP-Rule" id="MF_02128"/>
    </source>
</evidence>